<proteinExistence type="predicted"/>
<reference evidence="1" key="1">
    <citation type="journal article" date="2020" name="Phytopathology">
        <title>Genome Sequence Resources of Colletotrichum truncatum, C. plurivorum, C. musicola, and C. sojae: Four Species Pathogenic to Soybean (Glycine max).</title>
        <authorList>
            <person name="Rogerio F."/>
            <person name="Boufleur T.R."/>
            <person name="Ciampi-Guillardi M."/>
            <person name="Sukno S.A."/>
            <person name="Thon M.R."/>
            <person name="Massola Junior N.S."/>
            <person name="Baroncelli R."/>
        </authorList>
    </citation>
    <scope>NUCLEOTIDE SEQUENCE</scope>
    <source>
        <strain evidence="1">LFN0074</strain>
    </source>
</reference>
<dbReference type="Proteomes" id="UP000639643">
    <property type="component" value="Unassembled WGS sequence"/>
</dbReference>
<evidence type="ECO:0000313" key="2">
    <source>
        <dbReference type="Proteomes" id="UP000639643"/>
    </source>
</evidence>
<accession>A0A8H6NSR8</accession>
<dbReference type="EMBL" id="WIGM01000082">
    <property type="protein sequence ID" value="KAF6841864.1"/>
    <property type="molecule type" value="Genomic_DNA"/>
</dbReference>
<name>A0A8H6NSR8_9PEZI</name>
<protein>
    <submittedName>
        <fullName evidence="1">Uncharacterized protein</fullName>
    </submittedName>
</protein>
<comment type="caution">
    <text evidence="1">The sequence shown here is derived from an EMBL/GenBank/DDBJ whole genome shotgun (WGS) entry which is preliminary data.</text>
</comment>
<sequence length="147" mass="16050">MTERGRTGDVNTGTTVPATNGITPCAFQLVADKAAFNEMSTLVTSGHLRPRGKHGNAGNAPWPVSCPKSRMGLALALAPKEGRGRKRTLRWNEPDKRRENFPASERVACINRAEACGRRSTCRFSPSLPPYAHKVRSTLRTRHDGAV</sequence>
<gene>
    <name evidence="1" type="ORF">CMUS01_03406</name>
</gene>
<dbReference type="AlphaFoldDB" id="A0A8H6NSR8"/>
<evidence type="ECO:0000313" key="1">
    <source>
        <dbReference type="EMBL" id="KAF6841864.1"/>
    </source>
</evidence>
<organism evidence="1 2">
    <name type="scientific">Colletotrichum musicola</name>
    <dbReference type="NCBI Taxonomy" id="2175873"/>
    <lineage>
        <taxon>Eukaryota</taxon>
        <taxon>Fungi</taxon>
        <taxon>Dikarya</taxon>
        <taxon>Ascomycota</taxon>
        <taxon>Pezizomycotina</taxon>
        <taxon>Sordariomycetes</taxon>
        <taxon>Hypocreomycetidae</taxon>
        <taxon>Glomerellales</taxon>
        <taxon>Glomerellaceae</taxon>
        <taxon>Colletotrichum</taxon>
        <taxon>Colletotrichum orchidearum species complex</taxon>
    </lineage>
</organism>
<keyword evidence="2" id="KW-1185">Reference proteome</keyword>